<dbReference type="Gene3D" id="3.50.50.100">
    <property type="match status" value="1"/>
</dbReference>
<keyword evidence="2" id="KW-0285">Flavoprotein</keyword>
<evidence type="ECO:0000259" key="5">
    <source>
        <dbReference type="Pfam" id="PF07992"/>
    </source>
</evidence>
<keyword evidence="3" id="KW-0274">FAD</keyword>
<evidence type="ECO:0000313" key="6">
    <source>
        <dbReference type="EMBL" id="KAL0303658.1"/>
    </source>
</evidence>
<evidence type="ECO:0000256" key="3">
    <source>
        <dbReference type="ARBA" id="ARBA00022827"/>
    </source>
</evidence>
<organism evidence="6">
    <name type="scientific">Sesamum radiatum</name>
    <name type="common">Black benniseed</name>
    <dbReference type="NCBI Taxonomy" id="300843"/>
    <lineage>
        <taxon>Eukaryota</taxon>
        <taxon>Viridiplantae</taxon>
        <taxon>Streptophyta</taxon>
        <taxon>Embryophyta</taxon>
        <taxon>Tracheophyta</taxon>
        <taxon>Spermatophyta</taxon>
        <taxon>Magnoliopsida</taxon>
        <taxon>eudicotyledons</taxon>
        <taxon>Gunneridae</taxon>
        <taxon>Pentapetalae</taxon>
        <taxon>asterids</taxon>
        <taxon>lamiids</taxon>
        <taxon>Lamiales</taxon>
        <taxon>Pedaliaceae</taxon>
        <taxon>Sesamum</taxon>
    </lineage>
</organism>
<accession>A0AAW2KBA8</accession>
<dbReference type="InterPro" id="IPR036188">
    <property type="entry name" value="FAD/NAD-bd_sf"/>
</dbReference>
<reference evidence="6" key="2">
    <citation type="journal article" date="2024" name="Plant">
        <title>Genomic evolution and insights into agronomic trait innovations of Sesamum species.</title>
        <authorList>
            <person name="Miao H."/>
            <person name="Wang L."/>
            <person name="Qu L."/>
            <person name="Liu H."/>
            <person name="Sun Y."/>
            <person name="Le M."/>
            <person name="Wang Q."/>
            <person name="Wei S."/>
            <person name="Zheng Y."/>
            <person name="Lin W."/>
            <person name="Duan Y."/>
            <person name="Cao H."/>
            <person name="Xiong S."/>
            <person name="Wang X."/>
            <person name="Wei L."/>
            <person name="Li C."/>
            <person name="Ma Q."/>
            <person name="Ju M."/>
            <person name="Zhao R."/>
            <person name="Li G."/>
            <person name="Mu C."/>
            <person name="Tian Q."/>
            <person name="Mei H."/>
            <person name="Zhang T."/>
            <person name="Gao T."/>
            <person name="Zhang H."/>
        </authorList>
    </citation>
    <scope>NUCLEOTIDE SEQUENCE</scope>
    <source>
        <strain evidence="6">G02</strain>
    </source>
</reference>
<dbReference type="PANTHER" id="PTHR43735:SF3">
    <property type="entry name" value="FERROPTOSIS SUPPRESSOR PROTEIN 1"/>
    <property type="match status" value="1"/>
</dbReference>
<name>A0AAW2KBA8_SESRA</name>
<keyword evidence="4" id="KW-0560">Oxidoreductase</keyword>
<dbReference type="SUPFAM" id="SSF51905">
    <property type="entry name" value="FAD/NAD(P)-binding domain"/>
    <property type="match status" value="1"/>
</dbReference>
<dbReference type="EMBL" id="JACGWJ010000029">
    <property type="protein sequence ID" value="KAL0303658.1"/>
    <property type="molecule type" value="Genomic_DNA"/>
</dbReference>
<evidence type="ECO:0000256" key="1">
    <source>
        <dbReference type="ARBA" id="ARBA00006442"/>
    </source>
</evidence>
<dbReference type="AlphaFoldDB" id="A0AAW2KBA8"/>
<protein>
    <submittedName>
        <fullName evidence="6">Ferroptosis suppressor protein 1</fullName>
    </submittedName>
</protein>
<dbReference type="GO" id="GO:0004174">
    <property type="term" value="F:electron-transferring-flavoprotein dehydrogenase activity"/>
    <property type="evidence" value="ECO:0007669"/>
    <property type="project" value="TreeGrafter"/>
</dbReference>
<evidence type="ECO:0000256" key="2">
    <source>
        <dbReference type="ARBA" id="ARBA00022630"/>
    </source>
</evidence>
<dbReference type="GO" id="GO:0005737">
    <property type="term" value="C:cytoplasm"/>
    <property type="evidence" value="ECO:0007669"/>
    <property type="project" value="TreeGrafter"/>
</dbReference>
<proteinExistence type="inferred from homology"/>
<dbReference type="PANTHER" id="PTHR43735">
    <property type="entry name" value="APOPTOSIS-INDUCING FACTOR 1"/>
    <property type="match status" value="1"/>
</dbReference>
<dbReference type="InterPro" id="IPR023753">
    <property type="entry name" value="FAD/NAD-binding_dom"/>
</dbReference>
<comment type="similarity">
    <text evidence="1">Belongs to the FAD-dependent oxidoreductase family.</text>
</comment>
<dbReference type="Pfam" id="PF07992">
    <property type="entry name" value="Pyr_redox_2"/>
    <property type="match status" value="1"/>
</dbReference>
<gene>
    <name evidence="6" type="ORF">Sradi_6233900</name>
</gene>
<dbReference type="Gene3D" id="3.50.50.60">
    <property type="entry name" value="FAD/NAD(P)-binding domain"/>
    <property type="match status" value="2"/>
</dbReference>
<dbReference type="GO" id="GO:0050660">
    <property type="term" value="F:flavin adenine dinucleotide binding"/>
    <property type="evidence" value="ECO:0007669"/>
    <property type="project" value="TreeGrafter"/>
</dbReference>
<reference evidence="6" key="1">
    <citation type="submission" date="2020-06" db="EMBL/GenBank/DDBJ databases">
        <authorList>
            <person name="Li T."/>
            <person name="Hu X."/>
            <person name="Zhang T."/>
            <person name="Song X."/>
            <person name="Zhang H."/>
            <person name="Dai N."/>
            <person name="Sheng W."/>
            <person name="Hou X."/>
            <person name="Wei L."/>
        </authorList>
    </citation>
    <scope>NUCLEOTIDE SEQUENCE</scope>
    <source>
        <strain evidence="6">G02</strain>
        <tissue evidence="6">Leaf</tissue>
    </source>
</reference>
<evidence type="ECO:0000256" key="4">
    <source>
        <dbReference type="ARBA" id="ARBA00023002"/>
    </source>
</evidence>
<comment type="caution">
    <text evidence="6">The sequence shown here is derived from an EMBL/GenBank/DDBJ whole genome shotgun (WGS) entry which is preliminary data.</text>
</comment>
<sequence>MTLMKSQRKEYFELPWAGLRSKVEPSFAKRIVINHLEYLSKARVIASPATNITENEVLTAQGRLIAYDYLVVATGHTSTGGYTKDERLNYYQTEHEKIKAAKSILIVGGGPTGVELAGEIVVDFPDKKETILKDCLDDRGRLKVDATLRVKGHGNIFAIGDITDVPELKQGYLAQAHAMLTAKNLKKLIRGQNSKKLSTYKPASDVAIVSLGRREGIAQFMCLTVGGRLPGIMKSKDLFVGKTRNSLGLKSNVA</sequence>
<feature type="domain" description="FAD/NAD(P)-binding" evidence="5">
    <location>
        <begin position="37"/>
        <end position="119"/>
    </location>
</feature>